<keyword evidence="2" id="KW-1185">Reference proteome</keyword>
<comment type="caution">
    <text evidence="1">The sequence shown here is derived from an EMBL/GenBank/DDBJ whole genome shotgun (WGS) entry which is preliminary data.</text>
</comment>
<sequence length="314" mass="35611">MTECKKGGKYGKGLFVGTEESEDYQEEETEEFAVEPTFDSSGSAQSVEEHGDSGPILIVNRAFFTLKDKIWCDVVAIDACHLLLGRPWQYDRNVVHHGKRNTYSFMFNNTKIVLLPNKEFTLQQDLGNYLLGKKQFIDVVAETKRVYILLGKESNGDSKIPEAVTPILAEFQDLFPNELPYGLPPLRDIQHQIDLVPDDLLDQLSRATIFTKLDLKSGYHQIRIRPGDEWKTAFKIREGLYEWRFIPHFSTIMAPITDCMKEGQFSWTEAATKAFKIIKEKLITAPVLALPDFSLTFEVHCDASKVGIGAVLSQ</sequence>
<organism evidence="1 2">
    <name type="scientific">Citrus sinensis</name>
    <name type="common">Sweet orange</name>
    <name type="synonym">Citrus aurantium var. sinensis</name>
    <dbReference type="NCBI Taxonomy" id="2711"/>
    <lineage>
        <taxon>Eukaryota</taxon>
        <taxon>Viridiplantae</taxon>
        <taxon>Streptophyta</taxon>
        <taxon>Embryophyta</taxon>
        <taxon>Tracheophyta</taxon>
        <taxon>Spermatophyta</taxon>
        <taxon>Magnoliopsida</taxon>
        <taxon>eudicotyledons</taxon>
        <taxon>Gunneridae</taxon>
        <taxon>Pentapetalae</taxon>
        <taxon>rosids</taxon>
        <taxon>malvids</taxon>
        <taxon>Sapindales</taxon>
        <taxon>Rutaceae</taxon>
        <taxon>Aurantioideae</taxon>
        <taxon>Citrus</taxon>
    </lineage>
</organism>
<dbReference type="Proteomes" id="UP000829398">
    <property type="component" value="Chromosome 8"/>
</dbReference>
<evidence type="ECO:0000313" key="1">
    <source>
        <dbReference type="EMBL" id="KAH9699043.1"/>
    </source>
</evidence>
<reference evidence="2" key="1">
    <citation type="journal article" date="2023" name="Hortic. Res.">
        <title>A chromosome-level phased genome enabling allele-level studies in sweet orange: a case study on citrus Huanglongbing tolerance.</title>
        <authorList>
            <person name="Wu B."/>
            <person name="Yu Q."/>
            <person name="Deng Z."/>
            <person name="Duan Y."/>
            <person name="Luo F."/>
            <person name="Gmitter F. Jr."/>
        </authorList>
    </citation>
    <scope>NUCLEOTIDE SEQUENCE [LARGE SCALE GENOMIC DNA]</scope>
    <source>
        <strain evidence="2">cv. Valencia</strain>
    </source>
</reference>
<evidence type="ECO:0000313" key="2">
    <source>
        <dbReference type="Proteomes" id="UP000829398"/>
    </source>
</evidence>
<accession>A0ACB8IPU3</accession>
<gene>
    <name evidence="1" type="ORF">KPL71_024199</name>
</gene>
<dbReference type="EMBL" id="CM039177">
    <property type="protein sequence ID" value="KAH9699043.1"/>
    <property type="molecule type" value="Genomic_DNA"/>
</dbReference>
<proteinExistence type="predicted"/>
<name>A0ACB8IPU3_CITSI</name>
<protein>
    <submittedName>
        <fullName evidence="1">Uncharacterized protein</fullName>
    </submittedName>
</protein>